<dbReference type="HOGENOM" id="CLU_569436_0_0_3"/>
<name>B4VN81_9CYAN</name>
<gene>
    <name evidence="1" type="ORF">MC7420_4791</name>
</gene>
<dbReference type="EMBL" id="DS989846">
    <property type="protein sequence ID" value="EDX76535.1"/>
    <property type="molecule type" value="Genomic_DNA"/>
</dbReference>
<dbReference type="SUPFAM" id="SSF140864">
    <property type="entry name" value="TROVE domain-like"/>
    <property type="match status" value="1"/>
</dbReference>
<proteinExistence type="predicted"/>
<dbReference type="AlphaFoldDB" id="B4VN81"/>
<dbReference type="InterPro" id="IPR036465">
    <property type="entry name" value="vWFA_dom_sf"/>
</dbReference>
<dbReference type="Proteomes" id="UP000003835">
    <property type="component" value="Unassembled WGS sequence"/>
</dbReference>
<dbReference type="Gene3D" id="3.40.50.410">
    <property type="entry name" value="von Willebrand factor, type A domain"/>
    <property type="match status" value="1"/>
</dbReference>
<keyword evidence="2" id="KW-1185">Reference proteome</keyword>
<reference evidence="1 2" key="1">
    <citation type="submission" date="2008-07" db="EMBL/GenBank/DDBJ databases">
        <authorList>
            <person name="Tandeau de Marsac N."/>
            <person name="Ferriera S."/>
            <person name="Johnson J."/>
            <person name="Kravitz S."/>
            <person name="Beeson K."/>
            <person name="Sutton G."/>
            <person name="Rogers Y.-H."/>
            <person name="Friedman R."/>
            <person name="Frazier M."/>
            <person name="Venter J.C."/>
        </authorList>
    </citation>
    <scope>NUCLEOTIDE SEQUENCE [LARGE SCALE GENOMIC DNA]</scope>
    <source>
        <strain evidence="1 2">PCC 7420</strain>
    </source>
</reference>
<organism evidence="1 2">
    <name type="scientific">Coleofasciculus chthonoplastes PCC 7420</name>
    <dbReference type="NCBI Taxonomy" id="118168"/>
    <lineage>
        <taxon>Bacteria</taxon>
        <taxon>Bacillati</taxon>
        <taxon>Cyanobacteriota</taxon>
        <taxon>Cyanophyceae</taxon>
        <taxon>Coleofasciculales</taxon>
        <taxon>Coleofasciculaceae</taxon>
        <taxon>Coleofasciculus</taxon>
    </lineage>
</organism>
<evidence type="ECO:0008006" key="3">
    <source>
        <dbReference type="Google" id="ProtNLM"/>
    </source>
</evidence>
<protein>
    <recommendedName>
        <fullName evidence="3">VWFA domain-containing protein</fullName>
    </recommendedName>
</protein>
<dbReference type="eggNOG" id="COG2304">
    <property type="taxonomic scope" value="Bacteria"/>
</dbReference>
<dbReference type="InterPro" id="IPR037214">
    <property type="entry name" value="TROVE_dom_sf"/>
</dbReference>
<dbReference type="SUPFAM" id="SSF53300">
    <property type="entry name" value="vWA-like"/>
    <property type="match status" value="1"/>
</dbReference>
<dbReference type="OrthoDB" id="568713at2"/>
<evidence type="ECO:0000313" key="2">
    <source>
        <dbReference type="Proteomes" id="UP000003835"/>
    </source>
</evidence>
<dbReference type="RefSeq" id="WP_006100263.1">
    <property type="nucleotide sequence ID" value="NZ_DS989846.1"/>
</dbReference>
<sequence length="493" mass="55684">MNTAERDLRLEMLNSLLTTPHRELNKVADLHKMMVELDPIFYGHLGVWYQKEGDVRDHKEVFVGNLLTSQLTEHREAGFMLLQTFPPYQVARIVDFMKQHQQKVPRSARTAVRRYLQKREKQPQFFDRAALRGRKSMKHLYATLHIKPSERANTILFKDAPPEDSLAFALKQLAKAATPTEQARQIVAHKIPYTIAIGAVKQITPTVLVALINSMTPQEVINNLKSLKARGAMEHPQVKALIDEKLVAAQSDSRVSALKGRVAAEAAGLDLATTAQLERVMDEQVKKRGKIAKSTALLVDKSGSMHQALEVGKHLAALISGITEAELFVYAFDTMPYPVQANLSRDTRLGDILANNLPQEHLYSHWERAFEHIRAGGGTSIGCSVEAMRRRKQLVEQFILVTDQGENTAPYFGNAFDAYCQELNVLPNVIIVKVGSYYDWIEQKLRERQVQVDTFTFAGDYYSLPNLIPLLSRPSRLELLMEILETPLPVRDD</sequence>
<dbReference type="STRING" id="118168.MC7420_4791"/>
<accession>B4VN81</accession>
<evidence type="ECO:0000313" key="1">
    <source>
        <dbReference type="EMBL" id="EDX76535.1"/>
    </source>
</evidence>